<keyword evidence="1" id="KW-1185">Reference proteome</keyword>
<dbReference type="KEGG" id="smm:Smp_166720"/>
<dbReference type="Proteomes" id="UP000008854">
    <property type="component" value="Unassembled WGS sequence"/>
</dbReference>
<dbReference type="GeneID" id="8343362"/>
<organism evidence="1 2">
    <name type="scientific">Schistosoma mansoni</name>
    <name type="common">Blood fluke</name>
    <dbReference type="NCBI Taxonomy" id="6183"/>
    <lineage>
        <taxon>Eukaryota</taxon>
        <taxon>Metazoa</taxon>
        <taxon>Spiralia</taxon>
        <taxon>Lophotrochozoa</taxon>
        <taxon>Platyhelminthes</taxon>
        <taxon>Trematoda</taxon>
        <taxon>Digenea</taxon>
        <taxon>Strigeidida</taxon>
        <taxon>Schistosomatoidea</taxon>
        <taxon>Schistosomatidae</taxon>
        <taxon>Schistosoma</taxon>
    </lineage>
</organism>
<dbReference type="PhylomeDB" id="G4VN30"/>
<protein>
    <submittedName>
        <fullName evidence="2">Gnk2-homologous domain-containing protein</fullName>
    </submittedName>
</protein>
<dbReference type="WBParaSite" id="Smp_166720.1">
    <property type="protein sequence ID" value="Smp_166720.1"/>
    <property type="gene ID" value="Smp_166720"/>
</dbReference>
<accession>G4VN30</accession>
<reference evidence="2" key="2">
    <citation type="submission" date="2018-12" db="UniProtKB">
        <authorList>
            <consortium name="WormBaseParasite"/>
        </authorList>
    </citation>
    <scope>IDENTIFICATION</scope>
    <source>
        <strain evidence="2">Puerto Rican</strain>
    </source>
</reference>
<evidence type="ECO:0000313" key="2">
    <source>
        <dbReference type="WBParaSite" id="Smp_166720.1"/>
    </source>
</evidence>
<dbReference type="CTD" id="8343362"/>
<proteinExistence type="predicted"/>
<evidence type="ECO:0000313" key="1">
    <source>
        <dbReference type="Proteomes" id="UP000008854"/>
    </source>
</evidence>
<dbReference type="HOGENOM" id="CLU_1095465_0_0_1"/>
<dbReference type="RefSeq" id="XP_018653665.1">
    <property type="nucleotide sequence ID" value="XM_018798755.1"/>
</dbReference>
<dbReference type="AlphaFoldDB" id="G4VN30"/>
<dbReference type="OrthoDB" id="6256410at2759"/>
<reference evidence="1" key="1">
    <citation type="journal article" date="2012" name="PLoS Negl. Trop. Dis.">
        <title>A systematically improved high quality genome and transcriptome of the human blood fluke Schistosoma mansoni.</title>
        <authorList>
            <person name="Protasio A.V."/>
            <person name="Tsai I.J."/>
            <person name="Babbage A."/>
            <person name="Nichol S."/>
            <person name="Hunt M."/>
            <person name="Aslett M.A."/>
            <person name="De Silva N."/>
            <person name="Velarde G.S."/>
            <person name="Anderson T.J."/>
            <person name="Clark R.C."/>
            <person name="Davidson C."/>
            <person name="Dillon G.P."/>
            <person name="Holroyd N.E."/>
            <person name="LoVerde P.T."/>
            <person name="Lloyd C."/>
            <person name="McQuillan J."/>
            <person name="Oliveira G."/>
            <person name="Otto T.D."/>
            <person name="Parker-Manuel S.J."/>
            <person name="Quail M.A."/>
            <person name="Wilson R.A."/>
            <person name="Zerlotini A."/>
            <person name="Dunne D.W."/>
            <person name="Berriman M."/>
        </authorList>
    </citation>
    <scope>NUCLEOTIDE SEQUENCE [LARGE SCALE GENOMIC DNA]</scope>
    <source>
        <strain evidence="1">Puerto Rican</strain>
    </source>
</reference>
<name>G4VN30_SCHMA</name>
<dbReference type="InParanoid" id="G4VN30"/>
<sequence>MMLLLFIDSFGSSDNVNETIEASICGLWPLNASGQSCSHTVLSFDEIQAKNVIHRAKRETEKIYRVQQFDCQCNECHRIGPVVIPNNNNTSLKLISKCFRFQTDDPNTNTFRVIQEQTAAMAFEWKQMTHKSFGYVYLVHDVYFWGDNTVKVYGGNIGLLEAIGQPCDVTKYRAEGYTTGFFPSNFRTYQMTYKRVPKISNVRIKLMPNLYPHTFTNSIIIIPHERRNECGHRNVRHMCGQPRRISDNLHLARS</sequence>